<feature type="compositionally biased region" description="Polar residues" evidence="1">
    <location>
        <begin position="261"/>
        <end position="274"/>
    </location>
</feature>
<dbReference type="RefSeq" id="WP_342744436.1">
    <property type="nucleotide sequence ID" value="NZ_PDJH01000001.1"/>
</dbReference>
<protein>
    <submittedName>
        <fullName evidence="2">Putative metal-dependent HD superfamily phosphohydrolase</fullName>
    </submittedName>
</protein>
<dbReference type="Proteomes" id="UP000221394">
    <property type="component" value="Unassembled WGS sequence"/>
</dbReference>
<feature type="compositionally biased region" description="Low complexity" evidence="1">
    <location>
        <begin position="275"/>
        <end position="287"/>
    </location>
</feature>
<evidence type="ECO:0000313" key="3">
    <source>
        <dbReference type="Proteomes" id="UP000221394"/>
    </source>
</evidence>
<organism evidence="2 3">
    <name type="scientific">Flavimobilis soli</name>
    <dbReference type="NCBI Taxonomy" id="442709"/>
    <lineage>
        <taxon>Bacteria</taxon>
        <taxon>Bacillati</taxon>
        <taxon>Actinomycetota</taxon>
        <taxon>Actinomycetes</taxon>
        <taxon>Micrococcales</taxon>
        <taxon>Jonesiaceae</taxon>
        <taxon>Flavimobilis</taxon>
    </lineage>
</organism>
<sequence length="340" mass="36506">MSVSYTDAPQWLLSSWMRACAEAGATAAPEDVRETGEALLARWMDPRRRFHDLRHLCDVLNRVDELAEETHEPSLVRLAAWYHGAIFDAASKAAYAERGGENETASAVLAHEQLVELGVPERSAHRVAQLVTALLRHAPDPTDFDCAVLCDADLGMLAQEPQRYKAYLEDVRAEYAHIPVEDYVRARIAILTKLLARPSLFSSPLGAAWEDAARQNVTAELMRLKKELAKLNAEDAAQLCAEDVVRLAAEGVSTGEPASRAQAQDSAGEPTSSEAPAAGGAQDGQAAPAPPAAFRPSAATAPMRPVTAPTRAVTPASPPTADEPGPVRGWSDADIDEDDF</sequence>
<proteinExistence type="predicted"/>
<dbReference type="PANTHER" id="PTHR21174:SF0">
    <property type="entry name" value="HD PHOSPHOHYDROLASE FAMILY PROTEIN-RELATED"/>
    <property type="match status" value="1"/>
</dbReference>
<name>A0A2A9EGM8_9MICO</name>
<keyword evidence="3" id="KW-1185">Reference proteome</keyword>
<dbReference type="Gene3D" id="1.10.3210.10">
    <property type="entry name" value="Hypothetical protein af1432"/>
    <property type="match status" value="1"/>
</dbReference>
<dbReference type="GO" id="GO:0016787">
    <property type="term" value="F:hydrolase activity"/>
    <property type="evidence" value="ECO:0007669"/>
    <property type="project" value="UniProtKB-KW"/>
</dbReference>
<feature type="region of interest" description="Disordered" evidence="1">
    <location>
        <begin position="253"/>
        <end position="340"/>
    </location>
</feature>
<dbReference type="AlphaFoldDB" id="A0A2A9EGM8"/>
<reference evidence="2 3" key="1">
    <citation type="submission" date="2017-10" db="EMBL/GenBank/DDBJ databases">
        <title>Sequencing the genomes of 1000 actinobacteria strains.</title>
        <authorList>
            <person name="Klenk H.-P."/>
        </authorList>
    </citation>
    <scope>NUCLEOTIDE SEQUENCE [LARGE SCALE GENOMIC DNA]</scope>
    <source>
        <strain evidence="2 3">DSM 21574</strain>
    </source>
</reference>
<dbReference type="InterPro" id="IPR009218">
    <property type="entry name" value="HD_phosphohydro"/>
</dbReference>
<dbReference type="PANTHER" id="PTHR21174">
    <property type="match status" value="1"/>
</dbReference>
<comment type="caution">
    <text evidence="2">The sequence shown here is derived from an EMBL/GenBank/DDBJ whole genome shotgun (WGS) entry which is preliminary data.</text>
</comment>
<keyword evidence="2" id="KW-0378">Hydrolase</keyword>
<gene>
    <name evidence="2" type="ORF">ATL41_2129</name>
</gene>
<accession>A0A2A9EGM8</accession>
<dbReference type="EMBL" id="PDJH01000001">
    <property type="protein sequence ID" value="PFG37370.1"/>
    <property type="molecule type" value="Genomic_DNA"/>
</dbReference>
<dbReference type="SUPFAM" id="SSF109604">
    <property type="entry name" value="HD-domain/PDEase-like"/>
    <property type="match status" value="1"/>
</dbReference>
<evidence type="ECO:0000313" key="2">
    <source>
        <dbReference type="EMBL" id="PFG37370.1"/>
    </source>
</evidence>
<evidence type="ECO:0000256" key="1">
    <source>
        <dbReference type="SAM" id="MobiDB-lite"/>
    </source>
</evidence>